<keyword evidence="11" id="KW-1185">Reference proteome</keyword>
<feature type="transmembrane region" description="Helical" evidence="7">
    <location>
        <begin position="272"/>
        <end position="296"/>
    </location>
</feature>
<evidence type="ECO:0000256" key="6">
    <source>
        <dbReference type="ARBA" id="ARBA00023136"/>
    </source>
</evidence>
<dbReference type="EMBL" id="CP010525">
    <property type="protein sequence ID" value="AJO21113.1"/>
    <property type="molecule type" value="Genomic_DNA"/>
</dbReference>
<evidence type="ECO:0000313" key="11">
    <source>
        <dbReference type="Proteomes" id="UP000032024"/>
    </source>
</evidence>
<evidence type="ECO:0000256" key="7">
    <source>
        <dbReference type="SAM" id="Phobius"/>
    </source>
</evidence>
<keyword evidence="2" id="KW-0328">Glycosyltransferase</keyword>
<keyword evidence="4 7" id="KW-0812">Transmembrane</keyword>
<evidence type="ECO:0000313" key="10">
    <source>
        <dbReference type="EMBL" id="KWZ83370.1"/>
    </source>
</evidence>
<evidence type="ECO:0000313" key="12">
    <source>
        <dbReference type="Proteomes" id="UP000070376"/>
    </source>
</evidence>
<reference evidence="9" key="1">
    <citation type="submission" date="2015-01" db="EMBL/GenBank/DDBJ databases">
        <title>Comparative genome analysis of Bacillus coagulans HM-08, Clostridium butyricum HM-68, Bacillus subtilis HM-66 and Bacillus licheniformis BL-09.</title>
        <authorList>
            <person name="Zhang H."/>
        </authorList>
    </citation>
    <scope>NUCLEOTIDE SEQUENCE [LARGE SCALE GENOMIC DNA]</scope>
    <source>
        <strain evidence="9">HM-08</strain>
    </source>
</reference>
<dbReference type="InterPro" id="IPR029044">
    <property type="entry name" value="Nucleotide-diphossugar_trans"/>
</dbReference>
<dbReference type="PANTHER" id="PTHR48090">
    <property type="entry name" value="UNDECAPRENYL-PHOSPHATE 4-DEOXY-4-FORMAMIDO-L-ARABINOSE TRANSFERASE-RELATED"/>
    <property type="match status" value="1"/>
</dbReference>
<keyword evidence="3 10" id="KW-0808">Transferase</keyword>
<proteinExistence type="predicted"/>
<evidence type="ECO:0000259" key="8">
    <source>
        <dbReference type="Pfam" id="PF00535"/>
    </source>
</evidence>
<dbReference type="InterPro" id="IPR050256">
    <property type="entry name" value="Glycosyltransferase_2"/>
</dbReference>
<keyword evidence="5 7" id="KW-1133">Transmembrane helix</keyword>
<reference evidence="11" key="2">
    <citation type="submission" date="2015-01" db="EMBL/GenBank/DDBJ databases">
        <title>Comparative genome analysis of Bacillus coagulans HM-08, Clostridium butyricum HM-68, Bacillus subtilis HM-66 and Bacillus paralicheniformis BL-09.</title>
        <authorList>
            <person name="Zhang H."/>
        </authorList>
    </citation>
    <scope>NUCLEOTIDE SEQUENCE [LARGE SCALE GENOMIC DNA]</scope>
    <source>
        <strain evidence="11">HM-08</strain>
    </source>
</reference>
<evidence type="ECO:0000256" key="5">
    <source>
        <dbReference type="ARBA" id="ARBA00022989"/>
    </source>
</evidence>
<evidence type="ECO:0000256" key="3">
    <source>
        <dbReference type="ARBA" id="ARBA00022679"/>
    </source>
</evidence>
<reference evidence="12" key="3">
    <citation type="submission" date="2016-01" db="EMBL/GenBank/DDBJ databases">
        <authorList>
            <person name="Mitreva M."/>
            <person name="Pepin K.H."/>
            <person name="Mihindukulasuriya K.A."/>
            <person name="Fulton R."/>
            <person name="Fronick C."/>
            <person name="O'Laughlin M."/>
            <person name="Miner T."/>
            <person name="Herter B."/>
            <person name="Rosa B.A."/>
            <person name="Cordes M."/>
            <person name="Tomlinson C."/>
            <person name="Wollam A."/>
            <person name="Palsikar V.B."/>
            <person name="Mardis E.R."/>
            <person name="Wilson R.K."/>
        </authorList>
    </citation>
    <scope>NUCLEOTIDE SEQUENCE [LARGE SCALE GENOMIC DNA]</scope>
    <source>
        <strain evidence="12">GED7749B</strain>
    </source>
</reference>
<reference evidence="10" key="4">
    <citation type="submission" date="2016-01" db="EMBL/GenBank/DDBJ databases">
        <authorList>
            <person name="Oliw E.H."/>
        </authorList>
    </citation>
    <scope>NUCLEOTIDE SEQUENCE [LARGE SCALE GENOMIC DNA]</scope>
    <source>
        <strain evidence="10">GED7749B</strain>
    </source>
</reference>
<gene>
    <name evidence="10" type="ORF">HMPREF3213_01273</name>
    <name evidence="9" type="ORF">SB48_HM08orf00493</name>
</gene>
<dbReference type="PANTHER" id="PTHR48090:SF1">
    <property type="entry name" value="PROPHAGE BACTOPRENOL GLUCOSYL TRANSFERASE HOMOLOG"/>
    <property type="match status" value="1"/>
</dbReference>
<evidence type="ECO:0000256" key="1">
    <source>
        <dbReference type="ARBA" id="ARBA00004141"/>
    </source>
</evidence>
<feature type="domain" description="Glycosyltransferase 2-like" evidence="8">
    <location>
        <begin position="8"/>
        <end position="173"/>
    </location>
</feature>
<dbReference type="Gene3D" id="3.90.550.10">
    <property type="entry name" value="Spore Coat Polysaccharide Biosynthesis Protein SpsA, Chain A"/>
    <property type="match status" value="1"/>
</dbReference>
<evidence type="ECO:0000256" key="2">
    <source>
        <dbReference type="ARBA" id="ARBA00022676"/>
    </source>
</evidence>
<dbReference type="CDD" id="cd04187">
    <property type="entry name" value="DPM1_like_bac"/>
    <property type="match status" value="1"/>
</dbReference>
<dbReference type="PATRIC" id="fig|1398.18.peg.320"/>
<name>A0A0C5BZ01_HEYCO</name>
<dbReference type="Proteomes" id="UP000070376">
    <property type="component" value="Unassembled WGS sequence"/>
</dbReference>
<dbReference type="EMBL" id="LRPN01000038">
    <property type="protein sequence ID" value="KWZ83370.1"/>
    <property type="molecule type" value="Genomic_DNA"/>
</dbReference>
<sequence>MSQYPKLTIVVPCYNEEAVLHETMKQLSEVLESLIQSKLIAKDSTLLFVDDGSRDKTWQIIESASARHPFVKGIKLSRNAGHQNALLAGLTVASEHSDCVISIDADLQDDIRAIRDFMEKYWQGYDIVYGVRDSRETDTWFKRTSAQGFYWLMGKMGIQLVPNHADFRLMSKRTLEELLKYKEANLFLRGIIPLLGFPSTKVYYDRKERMAGESKYPLKKMLAFALDGITSFSITPVRFVTALGFVTFILSAFVGLYALIEELAGHTVSGWASLIISIWLLGGLELMAVGLIGEYIGKIFKEVKRRPRYTIETNLYKNEKSSFVLSQNSDTMKT</sequence>
<dbReference type="InterPro" id="IPR001173">
    <property type="entry name" value="Glyco_trans_2-like"/>
</dbReference>
<dbReference type="GO" id="GO:0016757">
    <property type="term" value="F:glycosyltransferase activity"/>
    <property type="evidence" value="ECO:0007669"/>
    <property type="project" value="UniProtKB-KW"/>
</dbReference>
<comment type="subcellular location">
    <subcellularLocation>
        <location evidence="1">Membrane</location>
        <topology evidence="1">Multi-pass membrane protein</topology>
    </subcellularLocation>
</comment>
<keyword evidence="6 7" id="KW-0472">Membrane</keyword>
<dbReference type="SUPFAM" id="SSF53448">
    <property type="entry name" value="Nucleotide-diphospho-sugar transferases"/>
    <property type="match status" value="1"/>
</dbReference>
<evidence type="ECO:0000256" key="4">
    <source>
        <dbReference type="ARBA" id="ARBA00022692"/>
    </source>
</evidence>
<dbReference type="GO" id="GO:0005886">
    <property type="term" value="C:plasma membrane"/>
    <property type="evidence" value="ECO:0007669"/>
    <property type="project" value="TreeGrafter"/>
</dbReference>
<dbReference type="RefSeq" id="WP_014096831.1">
    <property type="nucleotide sequence ID" value="NZ_CP010525.1"/>
</dbReference>
<feature type="transmembrane region" description="Helical" evidence="7">
    <location>
        <begin position="239"/>
        <end position="260"/>
    </location>
</feature>
<dbReference type="AlphaFoldDB" id="A0A0C5BZ01"/>
<dbReference type="Proteomes" id="UP000032024">
    <property type="component" value="Chromosome"/>
</dbReference>
<dbReference type="STRING" id="1398.AB434_0843"/>
<dbReference type="Pfam" id="PF00535">
    <property type="entry name" value="Glycos_transf_2"/>
    <property type="match status" value="1"/>
</dbReference>
<accession>A0A0C5BZ01</accession>
<organism evidence="10 12">
    <name type="scientific">Heyndrickxia coagulans</name>
    <name type="common">Weizmannia coagulans</name>
    <dbReference type="NCBI Taxonomy" id="1398"/>
    <lineage>
        <taxon>Bacteria</taxon>
        <taxon>Bacillati</taxon>
        <taxon>Bacillota</taxon>
        <taxon>Bacilli</taxon>
        <taxon>Bacillales</taxon>
        <taxon>Bacillaceae</taxon>
        <taxon>Heyndrickxia</taxon>
    </lineage>
</organism>
<protein>
    <submittedName>
        <fullName evidence="9">Glycosyl transferase family protein</fullName>
    </submittedName>
    <submittedName>
        <fullName evidence="10">Putative bactoprenol glucosyl transferase-like protein</fullName>
    </submittedName>
</protein>
<evidence type="ECO:0000313" key="9">
    <source>
        <dbReference type="EMBL" id="AJO21113.1"/>
    </source>
</evidence>